<gene>
    <name evidence="2" type="ORF">EYF80_003579</name>
</gene>
<comment type="caution">
    <text evidence="2">The sequence shown here is derived from an EMBL/GenBank/DDBJ whole genome shotgun (WGS) entry which is preliminary data.</text>
</comment>
<feature type="region of interest" description="Disordered" evidence="1">
    <location>
        <begin position="26"/>
        <end position="112"/>
    </location>
</feature>
<accession>A0A4Z2J9R9</accession>
<evidence type="ECO:0000256" key="1">
    <source>
        <dbReference type="SAM" id="MobiDB-lite"/>
    </source>
</evidence>
<dbReference type="AlphaFoldDB" id="A0A4Z2J9R9"/>
<reference evidence="2 3" key="1">
    <citation type="submission" date="2019-03" db="EMBL/GenBank/DDBJ databases">
        <title>First draft genome of Liparis tanakae, snailfish: a comprehensive survey of snailfish specific genes.</title>
        <authorList>
            <person name="Kim W."/>
            <person name="Song I."/>
            <person name="Jeong J.-H."/>
            <person name="Kim D."/>
            <person name="Kim S."/>
            <person name="Ryu S."/>
            <person name="Song J.Y."/>
            <person name="Lee S.K."/>
        </authorList>
    </citation>
    <scope>NUCLEOTIDE SEQUENCE [LARGE SCALE GENOMIC DNA]</scope>
    <source>
        <tissue evidence="2">Muscle</tissue>
    </source>
</reference>
<organism evidence="2 3">
    <name type="scientific">Liparis tanakae</name>
    <name type="common">Tanaka's snailfish</name>
    <dbReference type="NCBI Taxonomy" id="230148"/>
    <lineage>
        <taxon>Eukaryota</taxon>
        <taxon>Metazoa</taxon>
        <taxon>Chordata</taxon>
        <taxon>Craniata</taxon>
        <taxon>Vertebrata</taxon>
        <taxon>Euteleostomi</taxon>
        <taxon>Actinopterygii</taxon>
        <taxon>Neopterygii</taxon>
        <taxon>Teleostei</taxon>
        <taxon>Neoteleostei</taxon>
        <taxon>Acanthomorphata</taxon>
        <taxon>Eupercaria</taxon>
        <taxon>Perciformes</taxon>
        <taxon>Cottioidei</taxon>
        <taxon>Cottales</taxon>
        <taxon>Liparidae</taxon>
        <taxon>Liparis</taxon>
    </lineage>
</organism>
<evidence type="ECO:0000313" key="3">
    <source>
        <dbReference type="Proteomes" id="UP000314294"/>
    </source>
</evidence>
<protein>
    <submittedName>
        <fullName evidence="2">Uncharacterized protein</fullName>
    </submittedName>
</protein>
<dbReference type="EMBL" id="SRLO01000017">
    <property type="protein sequence ID" value="TNN86162.1"/>
    <property type="molecule type" value="Genomic_DNA"/>
</dbReference>
<keyword evidence="3" id="KW-1185">Reference proteome</keyword>
<name>A0A4Z2J9R9_9TELE</name>
<evidence type="ECO:0000313" key="2">
    <source>
        <dbReference type="EMBL" id="TNN86162.1"/>
    </source>
</evidence>
<dbReference type="Proteomes" id="UP000314294">
    <property type="component" value="Unassembled WGS sequence"/>
</dbReference>
<proteinExistence type="predicted"/>
<sequence>MTGSLIKEGLKAEDSAVFQDQWDVRKGPLSSSRGEEVQPLVTPTHGARGAQKVLPDNASPLETRLCNRGPEAGDGGASAPSPSSLRSFHEGLGNGFRRGTNGSAAPGFSLSM</sequence>